<accession>A0AAN8IS85</accession>
<dbReference type="EMBL" id="WIXE01006351">
    <property type="protein sequence ID" value="KAK5981378.1"/>
    <property type="molecule type" value="Genomic_DNA"/>
</dbReference>
<evidence type="ECO:0000256" key="1">
    <source>
        <dbReference type="SAM" id="Phobius"/>
    </source>
</evidence>
<sequence>MTRDEDLRSNPQYRLMNQINYLDVGQAVCHFFSGIFVIFPQISERAQVLVRITGCTANSLWLAMFPAMSVLSISRILIIRNIIKPNDTPAALKAAMVIGWLYVLGVWLWGCITQNFTLTGVGWSYDFTKLGAPTLSALEWYLCFPSLALTYIAYVIIVIHVEATQRNTARTNRKQEIKIFLQATFLCCYISTLIMIWHNAENWFYMTTTTIAILNCAWICFSFLNPLLLIALNQYVIL</sequence>
<gene>
    <name evidence="2" type="ORF">GCK32_005686</name>
    <name evidence="3" type="ORF">GCK32_010807</name>
</gene>
<keyword evidence="1" id="KW-0812">Transmembrane</keyword>
<dbReference type="Proteomes" id="UP001331761">
    <property type="component" value="Unassembled WGS sequence"/>
</dbReference>
<dbReference type="SUPFAM" id="SSF81321">
    <property type="entry name" value="Family A G protein-coupled receptor-like"/>
    <property type="match status" value="1"/>
</dbReference>
<dbReference type="PANTHER" id="PTHR23021:SF18">
    <property type="entry name" value="SERPENTINE RECEPTOR, CLASS T"/>
    <property type="match status" value="1"/>
</dbReference>
<keyword evidence="1" id="KW-0472">Membrane</keyword>
<keyword evidence="3" id="KW-0675">Receptor</keyword>
<feature type="transmembrane region" description="Helical" evidence="1">
    <location>
        <begin position="59"/>
        <end position="78"/>
    </location>
</feature>
<dbReference type="Gene3D" id="1.20.1070.10">
    <property type="entry name" value="Rhodopsin 7-helix transmembrane proteins"/>
    <property type="match status" value="1"/>
</dbReference>
<keyword evidence="1" id="KW-1133">Transmembrane helix</keyword>
<protein>
    <submittedName>
        <fullName evidence="3">Serpentine Receptor class T</fullName>
    </submittedName>
</protein>
<evidence type="ECO:0000313" key="3">
    <source>
        <dbReference type="EMBL" id="KAK5981378.1"/>
    </source>
</evidence>
<dbReference type="InterPro" id="IPR019425">
    <property type="entry name" value="7TM_GPCR_serpentine_rcpt_Srt"/>
</dbReference>
<feature type="transmembrane region" description="Helical" evidence="1">
    <location>
        <begin position="21"/>
        <end position="39"/>
    </location>
</feature>
<name>A0AAN8IS85_TRICO</name>
<feature type="transmembrane region" description="Helical" evidence="1">
    <location>
        <begin position="138"/>
        <end position="159"/>
    </location>
</feature>
<proteinExistence type="predicted"/>
<comment type="caution">
    <text evidence="3">The sequence shown here is derived from an EMBL/GenBank/DDBJ whole genome shotgun (WGS) entry which is preliminary data.</text>
</comment>
<dbReference type="AlphaFoldDB" id="A0AAN8IS85"/>
<reference evidence="3 4" key="1">
    <citation type="submission" date="2019-10" db="EMBL/GenBank/DDBJ databases">
        <title>Assembly and Annotation for the nematode Trichostrongylus colubriformis.</title>
        <authorList>
            <person name="Martin J."/>
        </authorList>
    </citation>
    <scope>NUCLEOTIDE SEQUENCE [LARGE SCALE GENOMIC DNA]</scope>
    <source>
        <strain evidence="3">G859</strain>
        <tissue evidence="3">Whole worm</tissue>
    </source>
</reference>
<dbReference type="EMBL" id="WIXE01012759">
    <property type="protein sequence ID" value="KAK5975679.1"/>
    <property type="molecule type" value="Genomic_DNA"/>
</dbReference>
<evidence type="ECO:0000313" key="2">
    <source>
        <dbReference type="EMBL" id="KAK5975679.1"/>
    </source>
</evidence>
<keyword evidence="4" id="KW-1185">Reference proteome</keyword>
<organism evidence="3 4">
    <name type="scientific">Trichostrongylus colubriformis</name>
    <name type="common">Black scour worm</name>
    <dbReference type="NCBI Taxonomy" id="6319"/>
    <lineage>
        <taxon>Eukaryota</taxon>
        <taxon>Metazoa</taxon>
        <taxon>Ecdysozoa</taxon>
        <taxon>Nematoda</taxon>
        <taxon>Chromadorea</taxon>
        <taxon>Rhabditida</taxon>
        <taxon>Rhabditina</taxon>
        <taxon>Rhabditomorpha</taxon>
        <taxon>Strongyloidea</taxon>
        <taxon>Trichostrongylidae</taxon>
        <taxon>Trichostrongylus</taxon>
    </lineage>
</organism>
<dbReference type="PANTHER" id="PTHR23021">
    <property type="entry name" value="SERPENTINE RECEPTOR, CLASS T"/>
    <property type="match status" value="1"/>
</dbReference>
<feature type="transmembrane region" description="Helical" evidence="1">
    <location>
        <begin position="179"/>
        <end position="197"/>
    </location>
</feature>
<evidence type="ECO:0000313" key="4">
    <source>
        <dbReference type="Proteomes" id="UP001331761"/>
    </source>
</evidence>
<feature type="transmembrane region" description="Helical" evidence="1">
    <location>
        <begin position="203"/>
        <end position="232"/>
    </location>
</feature>